<dbReference type="InterPro" id="IPR036526">
    <property type="entry name" value="C-N_Hydrolase_sf"/>
</dbReference>
<evidence type="ECO:0000259" key="3">
    <source>
        <dbReference type="PROSITE" id="PS50263"/>
    </source>
</evidence>
<sequence>MMKIAALQMSCMVADCDANLSRIEKAAAEASLQGAKLLIAPELAVTGYGAGDAFAHLACPANGNVEAQLKAIAKKHEIAIVAGFAERDGEQVFNSAIFVDTEGHSAVYRKSHLYGDYEKTHFRPEAPRSVVIELMDLRFGMLICYDVEFPENVRRLALEGADLVVVPTALPKGTSGEFIANVMIRSRAFENQVFVAYVNHNDSDGAFDYAGQSAIVAPDGSFLAKAPADGEALLFAEIDPAAYAVSRADNSYLRDLGSGR</sequence>
<protein>
    <submittedName>
        <fullName evidence="4">Carbon-nitrogen hydrolase family protein</fullName>
    </submittedName>
</protein>
<evidence type="ECO:0000256" key="1">
    <source>
        <dbReference type="ARBA" id="ARBA00010613"/>
    </source>
</evidence>
<dbReference type="Proteomes" id="UP000298664">
    <property type="component" value="Chromosome Linear"/>
</dbReference>
<evidence type="ECO:0000313" key="5">
    <source>
        <dbReference type="Proteomes" id="UP000298664"/>
    </source>
</evidence>
<dbReference type="PROSITE" id="PS50263">
    <property type="entry name" value="CN_HYDROLASE"/>
    <property type="match status" value="1"/>
</dbReference>
<evidence type="ECO:0000256" key="2">
    <source>
        <dbReference type="ARBA" id="ARBA00022801"/>
    </source>
</evidence>
<dbReference type="GO" id="GO:0050126">
    <property type="term" value="F:N-carbamoylputrescine amidase activity"/>
    <property type="evidence" value="ECO:0007669"/>
    <property type="project" value="TreeGrafter"/>
</dbReference>
<gene>
    <name evidence="4" type="ORF">CFBP5477_017320</name>
</gene>
<dbReference type="InterPro" id="IPR003010">
    <property type="entry name" value="C-N_Hydrolase"/>
</dbReference>
<dbReference type="CDD" id="cd07576">
    <property type="entry name" value="R-amidase_like"/>
    <property type="match status" value="1"/>
</dbReference>
<dbReference type="SUPFAM" id="SSF56317">
    <property type="entry name" value="Carbon-nitrogen hydrolase"/>
    <property type="match status" value="1"/>
</dbReference>
<feature type="domain" description="CN hydrolase" evidence="3">
    <location>
        <begin position="2"/>
        <end position="240"/>
    </location>
</feature>
<dbReference type="InterPro" id="IPR044083">
    <property type="entry name" value="RamA-like"/>
</dbReference>
<name>A0AAF0HFM1_9HYPH</name>
<dbReference type="InterPro" id="IPR001110">
    <property type="entry name" value="UPF0012_CS"/>
</dbReference>
<reference evidence="4" key="1">
    <citation type="submission" date="2023-05" db="EMBL/GenBank/DDBJ databases">
        <title>Complete genome sequence of Agrobacterium larrymoorei CFBP5477.</title>
        <authorList>
            <person name="Yen H.-C."/>
            <person name="Chou L."/>
            <person name="Lin Y.-C."/>
            <person name="Lai E.-M."/>
            <person name="Kuo C.-H."/>
        </authorList>
    </citation>
    <scope>NUCLEOTIDE SEQUENCE</scope>
    <source>
        <strain evidence="4">CFBP5477</strain>
    </source>
</reference>
<dbReference type="InterPro" id="IPR050345">
    <property type="entry name" value="Aliph_Amidase/BUP"/>
</dbReference>
<comment type="similarity">
    <text evidence="1">Belongs to the carbon-nitrogen hydrolase superfamily. NIT1/NIT2 family.</text>
</comment>
<dbReference type="AlphaFoldDB" id="A0AAF0HFM1"/>
<dbReference type="PROSITE" id="PS01227">
    <property type="entry name" value="UPF0012"/>
    <property type="match status" value="1"/>
</dbReference>
<dbReference type="RefSeq" id="WP_137395384.1">
    <property type="nucleotide sequence ID" value="NZ_CP124734.1"/>
</dbReference>
<dbReference type="GO" id="GO:0033388">
    <property type="term" value="P:putrescine biosynthetic process from arginine"/>
    <property type="evidence" value="ECO:0007669"/>
    <property type="project" value="TreeGrafter"/>
</dbReference>
<organism evidence="4 5">
    <name type="scientific">Agrobacterium larrymoorei</name>
    <dbReference type="NCBI Taxonomy" id="160699"/>
    <lineage>
        <taxon>Bacteria</taxon>
        <taxon>Pseudomonadati</taxon>
        <taxon>Pseudomonadota</taxon>
        <taxon>Alphaproteobacteria</taxon>
        <taxon>Hyphomicrobiales</taxon>
        <taxon>Rhizobiaceae</taxon>
        <taxon>Rhizobium/Agrobacterium group</taxon>
        <taxon>Agrobacterium</taxon>
    </lineage>
</organism>
<dbReference type="Pfam" id="PF00795">
    <property type="entry name" value="CN_hydrolase"/>
    <property type="match status" value="1"/>
</dbReference>
<keyword evidence="2 4" id="KW-0378">Hydrolase</keyword>
<proteinExistence type="inferred from homology"/>
<dbReference type="EMBL" id="CP124734">
    <property type="protein sequence ID" value="WHA43830.1"/>
    <property type="molecule type" value="Genomic_DNA"/>
</dbReference>
<dbReference type="PANTHER" id="PTHR43674:SF2">
    <property type="entry name" value="BETA-UREIDOPROPIONASE"/>
    <property type="match status" value="1"/>
</dbReference>
<evidence type="ECO:0000313" key="4">
    <source>
        <dbReference type="EMBL" id="WHA43830.1"/>
    </source>
</evidence>
<dbReference type="Gene3D" id="3.60.110.10">
    <property type="entry name" value="Carbon-nitrogen hydrolase"/>
    <property type="match status" value="1"/>
</dbReference>
<accession>A0AAF0HFM1</accession>
<dbReference type="PANTHER" id="PTHR43674">
    <property type="entry name" value="NITRILASE C965.09-RELATED"/>
    <property type="match status" value="1"/>
</dbReference>